<gene>
    <name evidence="1" type="ORF">A1O3_02026</name>
</gene>
<accession>W9Y7Z3</accession>
<sequence>MTSKPSQEPTLLQWRALTVTRVYMWKLRLSQWDFRKNFSKNKELEEAAKEARRCFDQKLDPPQDLTLRGRSVPWDRVRRHFGDDPRYVCPWLKNVSDWSIAVGTVCLKASPADNNTELILKEVTVYWSSTITRQESLAMSKAKRYAAKIKTDPNDLRSQLLVGLGLIRRGWPQKGWQGINYVCTMIEKVFKVEEPDLLPEMLALLTARSATSSTYQGLIVEIARHFTSMAKVVLGPLHPLTTILTILTKVRRGGEVLEGLMELAVKVMMDVVEQSRDAVGIDRYHIYSLERKFIDQISDRLEPRETRSLIEKRLTYYKRTLGQRSLHTLLLVQRLAQLHEKEGSVDKAHEMRLGIIQLGERYPVDRLRYAVYFLTAEELAKYYFRTQQLDKALTYYCRAICWAADKMGKDHAYVSILIREFDALRRLQEDLFDAGQESASAPAPTDIHLEVRGGEETSASAARSLSSIEEIEQMEQTEEVEQMEAEGQCSAQTITEEEGRSPNNTLALAPQGFCAVEGMDNLQYANVGSADHARDLGLEQEFDTIDMDTINWPSPYQHMYT</sequence>
<dbReference type="RefSeq" id="XP_007730359.1">
    <property type="nucleotide sequence ID" value="XM_007732169.1"/>
</dbReference>
<dbReference type="EMBL" id="AMGY01000002">
    <property type="protein sequence ID" value="EXJ88962.1"/>
    <property type="molecule type" value="Genomic_DNA"/>
</dbReference>
<evidence type="ECO:0000313" key="1">
    <source>
        <dbReference type="EMBL" id="EXJ88962.1"/>
    </source>
</evidence>
<dbReference type="AlphaFoldDB" id="W9Y7Z3"/>
<dbReference type="Gene3D" id="1.25.40.10">
    <property type="entry name" value="Tetratricopeptide repeat domain"/>
    <property type="match status" value="1"/>
</dbReference>
<proteinExistence type="predicted"/>
<reference evidence="1 2" key="1">
    <citation type="submission" date="2013-03" db="EMBL/GenBank/DDBJ databases">
        <title>The Genome Sequence of Capronia epimyces CBS 606.96.</title>
        <authorList>
            <consortium name="The Broad Institute Genomics Platform"/>
            <person name="Cuomo C."/>
            <person name="de Hoog S."/>
            <person name="Gorbushina A."/>
            <person name="Walker B."/>
            <person name="Young S.K."/>
            <person name="Zeng Q."/>
            <person name="Gargeya S."/>
            <person name="Fitzgerald M."/>
            <person name="Haas B."/>
            <person name="Abouelleil A."/>
            <person name="Allen A.W."/>
            <person name="Alvarado L."/>
            <person name="Arachchi H.M."/>
            <person name="Berlin A.M."/>
            <person name="Chapman S.B."/>
            <person name="Gainer-Dewar J."/>
            <person name="Goldberg J."/>
            <person name="Griggs A."/>
            <person name="Gujja S."/>
            <person name="Hansen M."/>
            <person name="Howarth C."/>
            <person name="Imamovic A."/>
            <person name="Ireland A."/>
            <person name="Larimer J."/>
            <person name="McCowan C."/>
            <person name="Murphy C."/>
            <person name="Pearson M."/>
            <person name="Poon T.W."/>
            <person name="Priest M."/>
            <person name="Roberts A."/>
            <person name="Saif S."/>
            <person name="Shea T."/>
            <person name="Sisk P."/>
            <person name="Sykes S."/>
            <person name="Wortman J."/>
            <person name="Nusbaum C."/>
            <person name="Birren B."/>
        </authorList>
    </citation>
    <scope>NUCLEOTIDE SEQUENCE [LARGE SCALE GENOMIC DNA]</scope>
    <source>
        <strain evidence="1 2">CBS 606.96</strain>
    </source>
</reference>
<dbReference type="InterPro" id="IPR011990">
    <property type="entry name" value="TPR-like_helical_dom_sf"/>
</dbReference>
<organism evidence="1 2">
    <name type="scientific">Capronia epimyces CBS 606.96</name>
    <dbReference type="NCBI Taxonomy" id="1182542"/>
    <lineage>
        <taxon>Eukaryota</taxon>
        <taxon>Fungi</taxon>
        <taxon>Dikarya</taxon>
        <taxon>Ascomycota</taxon>
        <taxon>Pezizomycotina</taxon>
        <taxon>Eurotiomycetes</taxon>
        <taxon>Chaetothyriomycetidae</taxon>
        <taxon>Chaetothyriales</taxon>
        <taxon>Herpotrichiellaceae</taxon>
        <taxon>Capronia</taxon>
    </lineage>
</organism>
<evidence type="ECO:0000313" key="2">
    <source>
        <dbReference type="Proteomes" id="UP000019478"/>
    </source>
</evidence>
<dbReference type="HOGENOM" id="CLU_026922_0_0_1"/>
<evidence type="ECO:0008006" key="3">
    <source>
        <dbReference type="Google" id="ProtNLM"/>
    </source>
</evidence>
<keyword evidence="2" id="KW-1185">Reference proteome</keyword>
<protein>
    <recommendedName>
        <fullName evidence="3">Clr5 domain-containing protein</fullName>
    </recommendedName>
</protein>
<dbReference type="GeneID" id="19166159"/>
<name>W9Y7Z3_9EURO</name>
<dbReference type="OrthoDB" id="539213at2759"/>
<comment type="caution">
    <text evidence="1">The sequence shown here is derived from an EMBL/GenBank/DDBJ whole genome shotgun (WGS) entry which is preliminary data.</text>
</comment>
<dbReference type="Proteomes" id="UP000019478">
    <property type="component" value="Unassembled WGS sequence"/>
</dbReference>